<keyword evidence="2" id="KW-1185">Reference proteome</keyword>
<comment type="caution">
    <text evidence="1">The sequence shown here is derived from an EMBL/GenBank/DDBJ whole genome shotgun (WGS) entry which is preliminary data.</text>
</comment>
<evidence type="ECO:0000313" key="2">
    <source>
        <dbReference type="Proteomes" id="UP000193944"/>
    </source>
</evidence>
<dbReference type="AlphaFoldDB" id="A0A1Y1WS76"/>
<organism evidence="1 2">
    <name type="scientific">Anaeromyces robustus</name>
    <dbReference type="NCBI Taxonomy" id="1754192"/>
    <lineage>
        <taxon>Eukaryota</taxon>
        <taxon>Fungi</taxon>
        <taxon>Fungi incertae sedis</taxon>
        <taxon>Chytridiomycota</taxon>
        <taxon>Chytridiomycota incertae sedis</taxon>
        <taxon>Neocallimastigomycetes</taxon>
        <taxon>Neocallimastigales</taxon>
        <taxon>Neocallimastigaceae</taxon>
        <taxon>Anaeromyces</taxon>
    </lineage>
</organism>
<dbReference type="InterPro" id="IPR017853">
    <property type="entry name" value="GH"/>
</dbReference>
<sequence>MCLENTDYIDNPILAYNEISEILKFVNENNLDIEGIHIDCEPHGREDWKTASVEEKNDIFNNYLKVIEYGRQAINEFRPNTKYSAAVAWWYSAITKNKELVYGRGGDLVNKDRLDFIIPMIYDGAGGTVEKVISNSEDYITDNVSTVIGIAVNDYNYNNFNNIIQEIKKRRRESKYFKGISIFANHLYPDWDDF</sequence>
<protein>
    <recommendedName>
        <fullName evidence="3">GH18 domain-containing protein</fullName>
    </recommendedName>
</protein>
<dbReference type="EMBL" id="MCFG01000325">
    <property type="protein sequence ID" value="ORX75984.1"/>
    <property type="molecule type" value="Genomic_DNA"/>
</dbReference>
<gene>
    <name evidence="1" type="ORF">BCR32DRAFT_329570</name>
</gene>
<reference evidence="1 2" key="1">
    <citation type="submission" date="2016-08" db="EMBL/GenBank/DDBJ databases">
        <title>A Parts List for Fungal Cellulosomes Revealed by Comparative Genomics.</title>
        <authorList>
            <consortium name="DOE Joint Genome Institute"/>
            <person name="Haitjema C.H."/>
            <person name="Gilmore S.P."/>
            <person name="Henske J.K."/>
            <person name="Solomon K.V."/>
            <person name="De Groot R."/>
            <person name="Kuo A."/>
            <person name="Mondo S.J."/>
            <person name="Salamov A.A."/>
            <person name="Labutti K."/>
            <person name="Zhao Z."/>
            <person name="Chiniquy J."/>
            <person name="Barry K."/>
            <person name="Brewer H.M."/>
            <person name="Purvine S.O."/>
            <person name="Wright A.T."/>
            <person name="Boxma B."/>
            <person name="Van Alen T."/>
            <person name="Hackstein J.H."/>
            <person name="Baker S.E."/>
            <person name="Grigoriev I.V."/>
            <person name="O'Malley M.A."/>
        </authorList>
    </citation>
    <scope>NUCLEOTIDE SEQUENCE [LARGE SCALE GENOMIC DNA]</scope>
    <source>
        <strain evidence="1 2">S4</strain>
    </source>
</reference>
<dbReference type="STRING" id="1754192.A0A1Y1WS76"/>
<dbReference type="OrthoDB" id="2129791at2759"/>
<dbReference type="SUPFAM" id="SSF51445">
    <property type="entry name" value="(Trans)glycosidases"/>
    <property type="match status" value="1"/>
</dbReference>
<evidence type="ECO:0008006" key="3">
    <source>
        <dbReference type="Google" id="ProtNLM"/>
    </source>
</evidence>
<name>A0A1Y1WS76_9FUNG</name>
<proteinExistence type="predicted"/>
<accession>A0A1Y1WS76</accession>
<dbReference type="Gene3D" id="3.20.20.80">
    <property type="entry name" value="Glycosidases"/>
    <property type="match status" value="1"/>
</dbReference>
<reference evidence="1 2" key="2">
    <citation type="submission" date="2016-08" db="EMBL/GenBank/DDBJ databases">
        <title>Pervasive Adenine N6-methylation of Active Genes in Fungi.</title>
        <authorList>
            <consortium name="DOE Joint Genome Institute"/>
            <person name="Mondo S.J."/>
            <person name="Dannebaum R.O."/>
            <person name="Kuo R.C."/>
            <person name="Labutti K."/>
            <person name="Haridas S."/>
            <person name="Kuo A."/>
            <person name="Salamov A."/>
            <person name="Ahrendt S.R."/>
            <person name="Lipzen A."/>
            <person name="Sullivan W."/>
            <person name="Andreopoulos W.B."/>
            <person name="Clum A."/>
            <person name="Lindquist E."/>
            <person name="Daum C."/>
            <person name="Ramamoorthy G.K."/>
            <person name="Gryganskyi A."/>
            <person name="Culley D."/>
            <person name="Magnuson J.K."/>
            <person name="James T.Y."/>
            <person name="O'Malley M.A."/>
            <person name="Stajich J.E."/>
            <person name="Spatafora J.W."/>
            <person name="Visel A."/>
            <person name="Grigoriev I.V."/>
        </authorList>
    </citation>
    <scope>NUCLEOTIDE SEQUENCE [LARGE SCALE GENOMIC DNA]</scope>
    <source>
        <strain evidence="1 2">S4</strain>
    </source>
</reference>
<dbReference type="Proteomes" id="UP000193944">
    <property type="component" value="Unassembled WGS sequence"/>
</dbReference>
<evidence type="ECO:0000313" key="1">
    <source>
        <dbReference type="EMBL" id="ORX75984.1"/>
    </source>
</evidence>